<keyword evidence="1" id="KW-0812">Transmembrane</keyword>
<evidence type="ECO:0000256" key="1">
    <source>
        <dbReference type="SAM" id="Phobius"/>
    </source>
</evidence>
<gene>
    <name evidence="2" type="ORF">SAMN02910340_01324</name>
</gene>
<reference evidence="2 3" key="1">
    <citation type="submission" date="2016-10" db="EMBL/GenBank/DDBJ databases">
        <authorList>
            <person name="Varghese N."/>
            <person name="Submissions S."/>
        </authorList>
    </citation>
    <scope>NUCLEOTIDE SEQUENCE [LARGE SCALE GENOMIC DNA]</scope>
    <source>
        <strain evidence="2 3">DSM 11855</strain>
    </source>
</reference>
<evidence type="ECO:0000313" key="3">
    <source>
        <dbReference type="Proteomes" id="UP000323733"/>
    </source>
</evidence>
<dbReference type="Proteomes" id="UP000323733">
    <property type="component" value="Unassembled WGS sequence"/>
</dbReference>
<protein>
    <submittedName>
        <fullName evidence="2">Uncharacterized protein</fullName>
    </submittedName>
</protein>
<keyword evidence="3" id="KW-1185">Reference proteome</keyword>
<keyword evidence="1" id="KW-0472">Membrane</keyword>
<keyword evidence="1" id="KW-1133">Transmembrane helix</keyword>
<proteinExistence type="predicted"/>
<name>A0A1I6Z6A3_METTE</name>
<dbReference type="AlphaFoldDB" id="A0A1I6Z6A3"/>
<dbReference type="EMBL" id="FPAO01000004">
    <property type="protein sequence ID" value="SFT58250.1"/>
    <property type="molecule type" value="Genomic_DNA"/>
</dbReference>
<accession>A0A1I6Z6A3</accession>
<evidence type="ECO:0000313" key="2">
    <source>
        <dbReference type="EMBL" id="SFT58250.1"/>
    </source>
</evidence>
<organism evidence="2 3">
    <name type="scientific">Methanosarcina thermophila</name>
    <dbReference type="NCBI Taxonomy" id="2210"/>
    <lineage>
        <taxon>Archaea</taxon>
        <taxon>Methanobacteriati</taxon>
        <taxon>Methanobacteriota</taxon>
        <taxon>Stenosarchaea group</taxon>
        <taxon>Methanomicrobia</taxon>
        <taxon>Methanosarcinales</taxon>
        <taxon>Methanosarcinaceae</taxon>
        <taxon>Methanosarcina</taxon>
    </lineage>
</organism>
<feature type="transmembrane region" description="Helical" evidence="1">
    <location>
        <begin position="95"/>
        <end position="114"/>
    </location>
</feature>
<sequence>MCKLINFELANRKIIEFLDSGILNDCAAGGLYLKIKKRGDQIQKDNNVIFSCFSLFLFSSFPLLFSQAKPPLSHIPYLLFLQYQLRSQQVDRKTLLQEWTALVFLFFLFFNPSIRNKSPVNYTPITILFNRFAQ</sequence>
<feature type="transmembrane region" description="Helical" evidence="1">
    <location>
        <begin position="48"/>
        <end position="65"/>
    </location>
</feature>